<dbReference type="GO" id="GO:0016874">
    <property type="term" value="F:ligase activity"/>
    <property type="evidence" value="ECO:0007669"/>
    <property type="project" value="UniProtKB-KW"/>
</dbReference>
<keyword evidence="2" id="KW-0501">Molybdenum cofactor biosynthesis</keyword>
<dbReference type="SUPFAM" id="SSF53927">
    <property type="entry name" value="Cytidine deaminase-like"/>
    <property type="match status" value="1"/>
</dbReference>
<evidence type="ECO:0000313" key="3">
    <source>
        <dbReference type="EMBL" id="NDY56959.1"/>
    </source>
</evidence>
<name>A0A7K3NP32_9BACT</name>
<dbReference type="GO" id="GO:0006777">
    <property type="term" value="P:Mo-molybdopterin cofactor biosynthetic process"/>
    <property type="evidence" value="ECO:0007669"/>
    <property type="project" value="UniProtKB-KW"/>
</dbReference>
<keyword evidence="4" id="KW-1185">Reference proteome</keyword>
<dbReference type="EMBL" id="JAAGRQ010000032">
    <property type="protein sequence ID" value="NDY56959.1"/>
    <property type="molecule type" value="Genomic_DNA"/>
</dbReference>
<dbReference type="RefSeq" id="WP_163302006.1">
    <property type="nucleotide sequence ID" value="NZ_JAAGRQ010000032.1"/>
</dbReference>
<dbReference type="Proteomes" id="UP000469724">
    <property type="component" value="Unassembled WGS sequence"/>
</dbReference>
<reference evidence="3 4" key="1">
    <citation type="submission" date="2020-02" db="EMBL/GenBank/DDBJ databases">
        <title>Comparative genomics of sulfur disproportionating microorganisms.</title>
        <authorList>
            <person name="Ward L.M."/>
            <person name="Bertran E."/>
            <person name="Johnston D.T."/>
        </authorList>
    </citation>
    <scope>NUCLEOTIDE SEQUENCE [LARGE SCALE GENOMIC DNA]</scope>
    <source>
        <strain evidence="3 4">DSM 3696</strain>
    </source>
</reference>
<dbReference type="GO" id="GO:0016783">
    <property type="term" value="F:sulfurtransferase activity"/>
    <property type="evidence" value="ECO:0007669"/>
    <property type="project" value="InterPro"/>
</dbReference>
<dbReference type="InterPro" id="IPR003786">
    <property type="entry name" value="FdhD"/>
</dbReference>
<dbReference type="PANTHER" id="PTHR30592">
    <property type="entry name" value="FORMATE DEHYDROGENASE"/>
    <property type="match status" value="1"/>
</dbReference>
<organism evidence="3 4">
    <name type="scientific">Desulfolutivibrio sulfodismutans</name>
    <dbReference type="NCBI Taxonomy" id="63561"/>
    <lineage>
        <taxon>Bacteria</taxon>
        <taxon>Pseudomonadati</taxon>
        <taxon>Thermodesulfobacteriota</taxon>
        <taxon>Desulfovibrionia</taxon>
        <taxon>Desulfovibrionales</taxon>
        <taxon>Desulfovibrionaceae</taxon>
        <taxon>Desulfolutivibrio</taxon>
    </lineage>
</organism>
<gene>
    <name evidence="3" type="ORF">G3N56_09420</name>
</gene>
<accession>A0A7K3NP32</accession>
<evidence type="ECO:0000256" key="2">
    <source>
        <dbReference type="ARBA" id="ARBA00023150"/>
    </source>
</evidence>
<dbReference type="Pfam" id="PF02634">
    <property type="entry name" value="FdhD-NarQ"/>
    <property type="match status" value="1"/>
</dbReference>
<proteinExistence type="predicted"/>
<dbReference type="PANTHER" id="PTHR30592:SF1">
    <property type="entry name" value="SULFUR CARRIER PROTEIN FDHD"/>
    <property type="match status" value="1"/>
</dbReference>
<evidence type="ECO:0000313" key="4">
    <source>
        <dbReference type="Proteomes" id="UP000469724"/>
    </source>
</evidence>
<keyword evidence="1" id="KW-0963">Cytoplasm</keyword>
<dbReference type="AlphaFoldDB" id="A0A7K3NP32"/>
<comment type="caution">
    <text evidence="3">The sequence shown here is derived from an EMBL/GenBank/DDBJ whole genome shotgun (WGS) entry which is preliminary data.</text>
</comment>
<sequence length="247" mass="26074">MPGSSGTSVEGVVTSLPCRRYRDGTVADIDDDIAIEVGIEVCCGPGPARRLFAAPLGLDVLALGHAWLEMCPAGHVPAARGRESAPDARRFVFEAVPATSRNMPASEGGRQSAGQVVSLMRRFIAAPGLWDGTGCFHRAAAYAPDTGDFPFQAEDIGRHNCLDRLCGQAHLADTSLSGLVLFLSARFTASMCDKALRAGFRTVVSRSAVTTEAVRLAQEAGLSLAGFVREAENRCTVFCDAAGRFAL</sequence>
<keyword evidence="3" id="KW-0436">Ligase</keyword>
<evidence type="ECO:0000256" key="1">
    <source>
        <dbReference type="ARBA" id="ARBA00022490"/>
    </source>
</evidence>
<dbReference type="Gene3D" id="3.40.140.10">
    <property type="entry name" value="Cytidine Deaminase, domain 2"/>
    <property type="match status" value="1"/>
</dbReference>
<dbReference type="InterPro" id="IPR016193">
    <property type="entry name" value="Cytidine_deaminase-like"/>
</dbReference>
<protein>
    <submittedName>
        <fullName evidence="3">Fatty-acid--CoA ligase</fullName>
    </submittedName>
</protein>